<feature type="region of interest" description="Disordered" evidence="1">
    <location>
        <begin position="30"/>
        <end position="66"/>
    </location>
</feature>
<feature type="compositionally biased region" description="Basic and acidic residues" evidence="1">
    <location>
        <begin position="32"/>
        <end position="47"/>
    </location>
</feature>
<evidence type="ECO:0000313" key="2">
    <source>
        <dbReference type="EMBL" id="KAK4280964.1"/>
    </source>
</evidence>
<sequence length="66" mass="7666">MVCSFAFFSNGGLFIIAFVRYQNYNSVQTEQALEKPHQRKGLEENQTKKKKRLALPSDTLRDESKK</sequence>
<gene>
    <name evidence="2" type="ORF">QN277_012514</name>
</gene>
<dbReference type="EMBL" id="JAWXYG010000002">
    <property type="protein sequence ID" value="KAK4280964.1"/>
    <property type="molecule type" value="Genomic_DNA"/>
</dbReference>
<protein>
    <submittedName>
        <fullName evidence="2">Uncharacterized protein</fullName>
    </submittedName>
</protein>
<accession>A0AAE1N1I0</accession>
<reference evidence="2" key="1">
    <citation type="submission" date="2023-10" db="EMBL/GenBank/DDBJ databases">
        <title>Chromosome-level genome of the transformable northern wattle, Acacia crassicarpa.</title>
        <authorList>
            <person name="Massaro I."/>
            <person name="Sinha N.R."/>
            <person name="Poethig S."/>
            <person name="Leichty A.R."/>
        </authorList>
    </citation>
    <scope>NUCLEOTIDE SEQUENCE</scope>
    <source>
        <strain evidence="2">Acra3RX</strain>
        <tissue evidence="2">Leaf</tissue>
    </source>
</reference>
<proteinExistence type="predicted"/>
<organism evidence="2 3">
    <name type="scientific">Acacia crassicarpa</name>
    <name type="common">northern wattle</name>
    <dbReference type="NCBI Taxonomy" id="499986"/>
    <lineage>
        <taxon>Eukaryota</taxon>
        <taxon>Viridiplantae</taxon>
        <taxon>Streptophyta</taxon>
        <taxon>Embryophyta</taxon>
        <taxon>Tracheophyta</taxon>
        <taxon>Spermatophyta</taxon>
        <taxon>Magnoliopsida</taxon>
        <taxon>eudicotyledons</taxon>
        <taxon>Gunneridae</taxon>
        <taxon>Pentapetalae</taxon>
        <taxon>rosids</taxon>
        <taxon>fabids</taxon>
        <taxon>Fabales</taxon>
        <taxon>Fabaceae</taxon>
        <taxon>Caesalpinioideae</taxon>
        <taxon>mimosoid clade</taxon>
        <taxon>Acacieae</taxon>
        <taxon>Acacia</taxon>
    </lineage>
</organism>
<evidence type="ECO:0000256" key="1">
    <source>
        <dbReference type="SAM" id="MobiDB-lite"/>
    </source>
</evidence>
<evidence type="ECO:0000313" key="3">
    <source>
        <dbReference type="Proteomes" id="UP001293593"/>
    </source>
</evidence>
<name>A0AAE1N1I0_9FABA</name>
<comment type="caution">
    <text evidence="2">The sequence shown here is derived from an EMBL/GenBank/DDBJ whole genome shotgun (WGS) entry which is preliminary data.</text>
</comment>
<keyword evidence="3" id="KW-1185">Reference proteome</keyword>
<dbReference type="AlphaFoldDB" id="A0AAE1N1I0"/>
<dbReference type="Proteomes" id="UP001293593">
    <property type="component" value="Unassembled WGS sequence"/>
</dbReference>